<dbReference type="GO" id="GO:0004022">
    <property type="term" value="F:alcohol dehydrogenase (NAD+) activity"/>
    <property type="evidence" value="ECO:0007669"/>
    <property type="project" value="TreeGrafter"/>
</dbReference>
<dbReference type="InterPro" id="IPR001670">
    <property type="entry name" value="ADH_Fe/GldA"/>
</dbReference>
<dbReference type="SUPFAM" id="SSF56796">
    <property type="entry name" value="Dehydroquinate synthase-like"/>
    <property type="match status" value="1"/>
</dbReference>
<evidence type="ECO:0000313" key="3">
    <source>
        <dbReference type="EMBL" id="NYE47543.1"/>
    </source>
</evidence>
<evidence type="ECO:0000259" key="2">
    <source>
        <dbReference type="Pfam" id="PF00465"/>
    </source>
</evidence>
<feature type="domain" description="Alcohol dehydrogenase iron-type/glycerol dehydrogenase GldA" evidence="2">
    <location>
        <begin position="28"/>
        <end position="134"/>
    </location>
</feature>
<name>A0A852TXJ3_9ACTN</name>
<keyword evidence="1" id="KW-0560">Oxidoreductase</keyword>
<accession>A0A852TXJ3</accession>
<dbReference type="InterPro" id="IPR039697">
    <property type="entry name" value="Alcohol_dehydrogenase_Fe"/>
</dbReference>
<sequence length="342" mass="37210">MTASGVHTDVLSLPSDQTGTVGSARLVRDRMRMTGSRLCVALGGGSAIDAAKLARAAHHRPWLLDRAIWRRPTGVLALPDSRGPDSTPHLIALSTRPGTAAEVASRVALAPDTGTSRRLLTGGFLRPTMALIDPDWSSTLSREAWFESLNEILFRILGPFLITRRSSKRIDRTAVEWIEEILDIGAHLTDHEYPADGQRLRTAELSVSTATAGHVHHWAPTMPAWWCIQNTVVAHTGLSKGTATSRALPVLLEKIADGEESLGSAGRLRTMEKYRSYEKSMREAIGDFCAAARNADAAHHGRRSDEELVKWGNETLTLWGRHPGIAALGAKGVRDVLQESGF</sequence>
<keyword evidence="4" id="KW-1185">Reference proteome</keyword>
<proteinExistence type="predicted"/>
<evidence type="ECO:0000256" key="1">
    <source>
        <dbReference type="ARBA" id="ARBA00023002"/>
    </source>
</evidence>
<dbReference type="PANTHER" id="PTHR11496">
    <property type="entry name" value="ALCOHOL DEHYDROGENASE"/>
    <property type="match status" value="1"/>
</dbReference>
<dbReference type="Gene3D" id="3.40.50.1970">
    <property type="match status" value="1"/>
</dbReference>
<dbReference type="EMBL" id="JACCCC010000001">
    <property type="protein sequence ID" value="NYE47543.1"/>
    <property type="molecule type" value="Genomic_DNA"/>
</dbReference>
<comment type="caution">
    <text evidence="3">The sequence shown here is derived from an EMBL/GenBank/DDBJ whole genome shotgun (WGS) entry which is preliminary data.</text>
</comment>
<dbReference type="Proteomes" id="UP000589036">
    <property type="component" value="Unassembled WGS sequence"/>
</dbReference>
<dbReference type="AlphaFoldDB" id="A0A852TXJ3"/>
<organism evidence="3 4">
    <name type="scientific">Spinactinospora alkalitolerans</name>
    <dbReference type="NCBI Taxonomy" id="687207"/>
    <lineage>
        <taxon>Bacteria</taxon>
        <taxon>Bacillati</taxon>
        <taxon>Actinomycetota</taxon>
        <taxon>Actinomycetes</taxon>
        <taxon>Streptosporangiales</taxon>
        <taxon>Nocardiopsidaceae</taxon>
        <taxon>Spinactinospora</taxon>
    </lineage>
</organism>
<dbReference type="Pfam" id="PF00465">
    <property type="entry name" value="Fe-ADH"/>
    <property type="match status" value="1"/>
</dbReference>
<protein>
    <submittedName>
        <fullName evidence="3">Alcohol dehydrogenase YqhD (Iron-dependent ADH family)</fullName>
    </submittedName>
</protein>
<gene>
    <name evidence="3" type="ORF">HDA32_002663</name>
</gene>
<dbReference type="GO" id="GO:0046872">
    <property type="term" value="F:metal ion binding"/>
    <property type="evidence" value="ECO:0007669"/>
    <property type="project" value="InterPro"/>
</dbReference>
<evidence type="ECO:0000313" key="4">
    <source>
        <dbReference type="Proteomes" id="UP000589036"/>
    </source>
</evidence>
<dbReference type="PANTHER" id="PTHR11496:SF83">
    <property type="entry name" value="HYDROXYACID-OXOACID TRANSHYDROGENASE, MITOCHONDRIAL"/>
    <property type="match status" value="1"/>
</dbReference>
<reference evidence="3 4" key="1">
    <citation type="submission" date="2020-07" db="EMBL/GenBank/DDBJ databases">
        <title>Sequencing the genomes of 1000 actinobacteria strains.</title>
        <authorList>
            <person name="Klenk H.-P."/>
        </authorList>
    </citation>
    <scope>NUCLEOTIDE SEQUENCE [LARGE SCALE GENOMIC DNA]</scope>
    <source>
        <strain evidence="3 4">CXB654</strain>
    </source>
</reference>